<keyword evidence="1" id="KW-0732">Signal</keyword>
<dbReference type="PANTHER" id="PTHR34406:SF1">
    <property type="entry name" value="PROTEIN YCEI"/>
    <property type="match status" value="1"/>
</dbReference>
<dbReference type="Proteomes" id="UP000647587">
    <property type="component" value="Unassembled WGS sequence"/>
</dbReference>
<feature type="domain" description="Lipid/polyisoprenoid-binding YceI-like" evidence="2">
    <location>
        <begin position="22"/>
        <end position="195"/>
    </location>
</feature>
<protein>
    <submittedName>
        <fullName evidence="3">UPF0312 protein</fullName>
    </submittedName>
</protein>
<evidence type="ECO:0000313" key="3">
    <source>
        <dbReference type="EMBL" id="GGK34179.1"/>
    </source>
</evidence>
<evidence type="ECO:0000259" key="2">
    <source>
        <dbReference type="SMART" id="SM00867"/>
    </source>
</evidence>
<evidence type="ECO:0000313" key="4">
    <source>
        <dbReference type="Proteomes" id="UP000647587"/>
    </source>
</evidence>
<sequence>MTKFPLLALLASLSTAAAAPETFTVMTEHNKHNAVTIELKTVAENFTGRTNTLSRSVIFDPQANTGSGTIAIKGTTIQTGITKRDEHMRSVDWLNFNANPDVKFVVTTVKHLQANLYQVNGNLTLNGVTKAITANATVRHTPANATTRALGAKGDVLGVIAKFKMKLSEFGVKNTTANGGRVNNDAALTVKFIASNK</sequence>
<accession>A0ABQ2EZ89</accession>
<dbReference type="Pfam" id="PF04264">
    <property type="entry name" value="YceI"/>
    <property type="match status" value="1"/>
</dbReference>
<comment type="caution">
    <text evidence="3">The sequence shown here is derived from an EMBL/GenBank/DDBJ whole genome shotgun (WGS) entry which is preliminary data.</text>
</comment>
<feature type="chain" id="PRO_5046377048" evidence="1">
    <location>
        <begin position="20"/>
        <end position="197"/>
    </location>
</feature>
<name>A0ABQ2EZ89_9DEIO</name>
<dbReference type="InterPro" id="IPR036761">
    <property type="entry name" value="TTHA0802/YceI-like_sf"/>
</dbReference>
<dbReference type="SUPFAM" id="SSF101874">
    <property type="entry name" value="YceI-like"/>
    <property type="match status" value="1"/>
</dbReference>
<gene>
    <name evidence="3" type="ORF">GCM10008955_30300</name>
</gene>
<dbReference type="Gene3D" id="2.40.128.110">
    <property type="entry name" value="Lipid/polyisoprenoid-binding, YceI-like"/>
    <property type="match status" value="1"/>
</dbReference>
<keyword evidence="4" id="KW-1185">Reference proteome</keyword>
<dbReference type="InterPro" id="IPR007372">
    <property type="entry name" value="Lipid/polyisoprenoid-bd_YceI"/>
</dbReference>
<dbReference type="PANTHER" id="PTHR34406">
    <property type="entry name" value="PROTEIN YCEI"/>
    <property type="match status" value="1"/>
</dbReference>
<feature type="signal peptide" evidence="1">
    <location>
        <begin position="1"/>
        <end position="19"/>
    </location>
</feature>
<organism evidence="3 4">
    <name type="scientific">Deinococcus malanensis</name>
    <dbReference type="NCBI Taxonomy" id="1706855"/>
    <lineage>
        <taxon>Bacteria</taxon>
        <taxon>Thermotogati</taxon>
        <taxon>Deinococcota</taxon>
        <taxon>Deinococci</taxon>
        <taxon>Deinococcales</taxon>
        <taxon>Deinococcaceae</taxon>
        <taxon>Deinococcus</taxon>
    </lineage>
</organism>
<dbReference type="RefSeq" id="WP_189010295.1">
    <property type="nucleotide sequence ID" value="NZ_BMPP01000014.1"/>
</dbReference>
<evidence type="ECO:0000256" key="1">
    <source>
        <dbReference type="SAM" id="SignalP"/>
    </source>
</evidence>
<dbReference type="SMART" id="SM00867">
    <property type="entry name" value="YceI"/>
    <property type="match status" value="1"/>
</dbReference>
<proteinExistence type="predicted"/>
<reference evidence="4" key="1">
    <citation type="journal article" date="2019" name="Int. J. Syst. Evol. Microbiol.">
        <title>The Global Catalogue of Microorganisms (GCM) 10K type strain sequencing project: providing services to taxonomists for standard genome sequencing and annotation.</title>
        <authorList>
            <consortium name="The Broad Institute Genomics Platform"/>
            <consortium name="The Broad Institute Genome Sequencing Center for Infectious Disease"/>
            <person name="Wu L."/>
            <person name="Ma J."/>
        </authorList>
    </citation>
    <scope>NUCLEOTIDE SEQUENCE [LARGE SCALE GENOMIC DNA]</scope>
    <source>
        <strain evidence="4">JCM 30331</strain>
    </source>
</reference>
<dbReference type="EMBL" id="BMPP01000014">
    <property type="protein sequence ID" value="GGK34179.1"/>
    <property type="molecule type" value="Genomic_DNA"/>
</dbReference>